<accession>A0AAD7J8J5</accession>
<organism evidence="1 2">
    <name type="scientific">Mycena maculata</name>
    <dbReference type="NCBI Taxonomy" id="230809"/>
    <lineage>
        <taxon>Eukaryota</taxon>
        <taxon>Fungi</taxon>
        <taxon>Dikarya</taxon>
        <taxon>Basidiomycota</taxon>
        <taxon>Agaricomycotina</taxon>
        <taxon>Agaricomycetes</taxon>
        <taxon>Agaricomycetidae</taxon>
        <taxon>Agaricales</taxon>
        <taxon>Marasmiineae</taxon>
        <taxon>Mycenaceae</taxon>
        <taxon>Mycena</taxon>
    </lineage>
</organism>
<dbReference type="AlphaFoldDB" id="A0AAD7J8J5"/>
<keyword evidence="2" id="KW-1185">Reference proteome</keyword>
<evidence type="ECO:0000313" key="2">
    <source>
        <dbReference type="Proteomes" id="UP001215280"/>
    </source>
</evidence>
<comment type="caution">
    <text evidence="1">The sequence shown here is derived from an EMBL/GenBank/DDBJ whole genome shotgun (WGS) entry which is preliminary data.</text>
</comment>
<proteinExistence type="predicted"/>
<reference evidence="1" key="1">
    <citation type="submission" date="2023-03" db="EMBL/GenBank/DDBJ databases">
        <title>Massive genome expansion in bonnet fungi (Mycena s.s.) driven by repeated elements and novel gene families across ecological guilds.</title>
        <authorList>
            <consortium name="Lawrence Berkeley National Laboratory"/>
            <person name="Harder C.B."/>
            <person name="Miyauchi S."/>
            <person name="Viragh M."/>
            <person name="Kuo A."/>
            <person name="Thoen E."/>
            <person name="Andreopoulos B."/>
            <person name="Lu D."/>
            <person name="Skrede I."/>
            <person name="Drula E."/>
            <person name="Henrissat B."/>
            <person name="Morin E."/>
            <person name="Kohler A."/>
            <person name="Barry K."/>
            <person name="LaButti K."/>
            <person name="Morin E."/>
            <person name="Salamov A."/>
            <person name="Lipzen A."/>
            <person name="Mereny Z."/>
            <person name="Hegedus B."/>
            <person name="Baldrian P."/>
            <person name="Stursova M."/>
            <person name="Weitz H."/>
            <person name="Taylor A."/>
            <person name="Grigoriev I.V."/>
            <person name="Nagy L.G."/>
            <person name="Martin F."/>
            <person name="Kauserud H."/>
        </authorList>
    </citation>
    <scope>NUCLEOTIDE SEQUENCE</scope>
    <source>
        <strain evidence="1">CBHHK188m</strain>
    </source>
</reference>
<evidence type="ECO:0000313" key="1">
    <source>
        <dbReference type="EMBL" id="KAJ7759339.1"/>
    </source>
</evidence>
<dbReference type="EMBL" id="JARJLG010000052">
    <property type="protein sequence ID" value="KAJ7759339.1"/>
    <property type="molecule type" value="Genomic_DNA"/>
</dbReference>
<sequence>MALRTTLSSRSISPSSTRMSLVKIGQDQWTQTAVKSTFGIDIPDNMPSASTNPTSLCGLGWRFWCSIEAESTGPVFINAQARGVMVPGRRITLYFNPHVVQSAAYGKFSFYILTESLFFLDDVPTLNLPHHDYPQDLTLGTYRFSKIYHQTPTIAITVTLPSSLGLFLPRSLGPRMETVFADMIGGEQAADIKFYAYTRVGSTYVSHPRPMFGKVSLLQGFSEDLDDLISGGEGFNESKVVDMDDYVVDESRFGNYDYMSDSDLDTDDEDELGGPLSPRYWTPVLHALDSSSETDNYPKGSELPTPKDEQMVLTAARKEPASSPLPLSPHIPLPIIPAAHGMGRVIVVRDTAFRTSVPVSLNGTFNVLLCHVGGTRCCITCIPTT</sequence>
<gene>
    <name evidence="1" type="ORF">DFH07DRAFT_443813</name>
</gene>
<dbReference type="Proteomes" id="UP001215280">
    <property type="component" value="Unassembled WGS sequence"/>
</dbReference>
<protein>
    <submittedName>
        <fullName evidence="1">Uncharacterized protein</fullName>
    </submittedName>
</protein>
<name>A0AAD7J8J5_9AGAR</name>